<dbReference type="PANTHER" id="PTHR34706:SF1">
    <property type="entry name" value="VWFA DOMAIN-CONTAINING PROTEIN"/>
    <property type="match status" value="1"/>
</dbReference>
<dbReference type="SUPFAM" id="SSF53300">
    <property type="entry name" value="vWA-like"/>
    <property type="match status" value="1"/>
</dbReference>
<reference evidence="3 4" key="2">
    <citation type="submission" date="2021-10" db="EMBL/GenBank/DDBJ databases">
        <authorList>
            <person name="Piombo E."/>
        </authorList>
    </citation>
    <scope>NUCLEOTIDE SEQUENCE [LARGE SCALE GENOMIC DNA]</scope>
</reference>
<dbReference type="Proteomes" id="UP000754883">
    <property type="component" value="Unassembled WGS sequence"/>
</dbReference>
<evidence type="ECO:0000256" key="1">
    <source>
        <dbReference type="SAM" id="MobiDB-lite"/>
    </source>
</evidence>
<feature type="compositionally biased region" description="Low complexity" evidence="1">
    <location>
        <begin position="98"/>
        <end position="110"/>
    </location>
</feature>
<comment type="caution">
    <text evidence="3">The sequence shown here is derived from an EMBL/GenBank/DDBJ whole genome shotgun (WGS) entry which is preliminary data.</text>
</comment>
<gene>
    <name evidence="3" type="ORF">CBYS24578_00004898</name>
</gene>
<evidence type="ECO:0000259" key="2">
    <source>
        <dbReference type="PROSITE" id="PS50234"/>
    </source>
</evidence>
<dbReference type="Pfam" id="PF00092">
    <property type="entry name" value="VWA"/>
    <property type="match status" value="1"/>
</dbReference>
<dbReference type="PANTHER" id="PTHR34706">
    <property type="entry name" value="SLR1338 PROTEIN"/>
    <property type="match status" value="1"/>
</dbReference>
<evidence type="ECO:0000313" key="3">
    <source>
        <dbReference type="EMBL" id="CAG9979436.1"/>
    </source>
</evidence>
<proteinExistence type="predicted"/>
<dbReference type="PROSITE" id="PS50234">
    <property type="entry name" value="VWFA"/>
    <property type="match status" value="1"/>
</dbReference>
<evidence type="ECO:0000313" key="4">
    <source>
        <dbReference type="Proteomes" id="UP000754883"/>
    </source>
</evidence>
<accession>A0A9N9U8Y6</accession>
<feature type="domain" description="VWFA" evidence="2">
    <location>
        <begin position="131"/>
        <end position="300"/>
    </location>
</feature>
<organism evidence="3 4">
    <name type="scientific">Clonostachys byssicola</name>
    <dbReference type="NCBI Taxonomy" id="160290"/>
    <lineage>
        <taxon>Eukaryota</taxon>
        <taxon>Fungi</taxon>
        <taxon>Dikarya</taxon>
        <taxon>Ascomycota</taxon>
        <taxon>Pezizomycotina</taxon>
        <taxon>Sordariomycetes</taxon>
        <taxon>Hypocreomycetidae</taxon>
        <taxon>Hypocreales</taxon>
        <taxon>Bionectriaceae</taxon>
        <taxon>Clonostachys</taxon>
    </lineage>
</organism>
<dbReference type="EMBL" id="CABFNO020001301">
    <property type="protein sequence ID" value="CAG9979436.1"/>
    <property type="molecule type" value="Genomic_DNA"/>
</dbReference>
<dbReference type="SMART" id="SM00327">
    <property type="entry name" value="VWA"/>
    <property type="match status" value="1"/>
</dbReference>
<dbReference type="InterPro" id="IPR036465">
    <property type="entry name" value="vWFA_dom_sf"/>
</dbReference>
<dbReference type="Gene3D" id="3.40.50.410">
    <property type="entry name" value="von Willebrand factor, type A domain"/>
    <property type="match status" value="1"/>
</dbReference>
<sequence length="354" mass="38592">MASVCPSYSPSQYHYQVFTPPATPHYECRYQSNNPFRIPQPTPKMSFFGSIKGKFSKKSSNNPFFQDSQDSKDTPSDPPPAYSQNAAPVAQASSALNVPRAPSVASSRASRISRDMVTNDDDPYAFLTSFDTIFLIDDSYSMTGSRWEQVRQVLKNIVPICTKRDKDGIDLYFLNHRSKNTGDASEGKADGGYYNISNPDTVTKIFNGTRPSGCTPTGHRLRSILKPYLAMLDASGDPESVKPINVIVITDGVPTDDPESVIVQAARKLDDMDAPLYQAGIQFFQVGSEASASKSLRELDDDLVKQGVRDMVDTCSYNPGGAKGARGDLTAPQILKAVLGAVVRKIDRASTPPL</sequence>
<name>A0A9N9U8Y6_9HYPO</name>
<protein>
    <recommendedName>
        <fullName evidence="2">VWFA domain-containing protein</fullName>
    </recommendedName>
</protein>
<reference evidence="4" key="1">
    <citation type="submission" date="2019-06" db="EMBL/GenBank/DDBJ databases">
        <authorList>
            <person name="Broberg M."/>
        </authorList>
    </citation>
    <scope>NUCLEOTIDE SEQUENCE [LARGE SCALE GENOMIC DNA]</scope>
</reference>
<feature type="region of interest" description="Disordered" evidence="1">
    <location>
        <begin position="59"/>
        <end position="111"/>
    </location>
</feature>
<dbReference type="OrthoDB" id="2142040at2759"/>
<dbReference type="AlphaFoldDB" id="A0A9N9U8Y6"/>
<dbReference type="InterPro" id="IPR002035">
    <property type="entry name" value="VWF_A"/>
</dbReference>
<feature type="compositionally biased region" description="Polar residues" evidence="1">
    <location>
        <begin position="82"/>
        <end position="96"/>
    </location>
</feature>
<keyword evidence="4" id="KW-1185">Reference proteome</keyword>